<keyword evidence="2" id="KW-1185">Reference proteome</keyword>
<comment type="caution">
    <text evidence="1">The sequence shown here is derived from an EMBL/GenBank/DDBJ whole genome shotgun (WGS) entry which is preliminary data.</text>
</comment>
<reference evidence="1" key="1">
    <citation type="submission" date="2021-03" db="EMBL/GenBank/DDBJ databases">
        <title>Antimicrobial resistance genes in bacteria isolated from Japanese honey, and their potential for conferring macrolide and lincosamide resistance in the American foulbrood pathogen Paenibacillus larvae.</title>
        <authorList>
            <person name="Okamoto M."/>
            <person name="Kumagai M."/>
            <person name="Kanamori H."/>
            <person name="Takamatsu D."/>
        </authorList>
    </citation>
    <scope>NUCLEOTIDE SEQUENCE</scope>
    <source>
        <strain evidence="1">J40TS1</strain>
    </source>
</reference>
<dbReference type="RefSeq" id="WP_213519191.1">
    <property type="nucleotide sequence ID" value="NZ_BOSE01000009.1"/>
</dbReference>
<dbReference type="EMBL" id="BOSE01000009">
    <property type="protein sequence ID" value="GIP18579.1"/>
    <property type="molecule type" value="Genomic_DNA"/>
</dbReference>
<name>A0A920D141_9BACL</name>
<proteinExistence type="predicted"/>
<gene>
    <name evidence="1" type="ORF">J40TS1_42210</name>
</gene>
<dbReference type="AlphaFoldDB" id="A0A920D141"/>
<organism evidence="1 2">
    <name type="scientific">Paenibacillus montaniterrae</name>
    <dbReference type="NCBI Taxonomy" id="429341"/>
    <lineage>
        <taxon>Bacteria</taxon>
        <taxon>Bacillati</taxon>
        <taxon>Bacillota</taxon>
        <taxon>Bacilli</taxon>
        <taxon>Bacillales</taxon>
        <taxon>Paenibacillaceae</taxon>
        <taxon>Paenibacillus</taxon>
    </lineage>
</organism>
<accession>A0A920D141</accession>
<protein>
    <submittedName>
        <fullName evidence="1">Uncharacterized protein</fullName>
    </submittedName>
</protein>
<evidence type="ECO:0000313" key="1">
    <source>
        <dbReference type="EMBL" id="GIP18579.1"/>
    </source>
</evidence>
<dbReference type="Proteomes" id="UP000683139">
    <property type="component" value="Unassembled WGS sequence"/>
</dbReference>
<evidence type="ECO:0000313" key="2">
    <source>
        <dbReference type="Proteomes" id="UP000683139"/>
    </source>
</evidence>
<sequence>MEQWQTILRVKGAAGNISLLARQRGEGNWEFYRSHDLSEPQQEPIIVHSFPEALSLLGQSWKYLSPEYIHPEFKQQVWRQLSGQGGLFNRSNWRKACL</sequence>